<dbReference type="AlphaFoldDB" id="A0A3D9UTJ6"/>
<dbReference type="Pfam" id="PF00583">
    <property type="entry name" value="Acetyltransf_1"/>
    <property type="match status" value="1"/>
</dbReference>
<dbReference type="OrthoDB" id="3173333at2"/>
<accession>A0A3D9UTJ6</accession>
<evidence type="ECO:0000313" key="3">
    <source>
        <dbReference type="Proteomes" id="UP000256253"/>
    </source>
</evidence>
<dbReference type="InterPro" id="IPR000182">
    <property type="entry name" value="GNAT_dom"/>
</dbReference>
<reference evidence="2 3" key="1">
    <citation type="submission" date="2018-08" db="EMBL/GenBank/DDBJ databases">
        <title>Sequencing the genomes of 1000 actinobacteria strains.</title>
        <authorList>
            <person name="Klenk H.-P."/>
        </authorList>
    </citation>
    <scope>NUCLEOTIDE SEQUENCE [LARGE SCALE GENOMIC DNA]</scope>
    <source>
        <strain evidence="2 3">DSM 22967</strain>
    </source>
</reference>
<keyword evidence="2" id="KW-0808">Transferase</keyword>
<gene>
    <name evidence="2" type="ORF">DFJ65_0238</name>
</gene>
<dbReference type="RefSeq" id="WP_115921434.1">
    <property type="nucleotide sequence ID" value="NZ_QTUA01000001.1"/>
</dbReference>
<evidence type="ECO:0000259" key="1">
    <source>
        <dbReference type="PROSITE" id="PS51186"/>
    </source>
</evidence>
<organism evidence="2 3">
    <name type="scientific">Calidifontibacter indicus</name>
    <dbReference type="NCBI Taxonomy" id="419650"/>
    <lineage>
        <taxon>Bacteria</taxon>
        <taxon>Bacillati</taxon>
        <taxon>Actinomycetota</taxon>
        <taxon>Actinomycetes</taxon>
        <taxon>Micrococcales</taxon>
        <taxon>Dermacoccaceae</taxon>
        <taxon>Calidifontibacter</taxon>
    </lineage>
</organism>
<dbReference type="PANTHER" id="PTHR43072">
    <property type="entry name" value="N-ACETYLTRANSFERASE"/>
    <property type="match status" value="1"/>
</dbReference>
<dbReference type="PROSITE" id="PS51186">
    <property type="entry name" value="GNAT"/>
    <property type="match status" value="1"/>
</dbReference>
<protein>
    <submittedName>
        <fullName evidence="2">Phosphinothricin acetyltransferase</fullName>
    </submittedName>
</protein>
<feature type="domain" description="N-acetyltransferase" evidence="1">
    <location>
        <begin position="3"/>
        <end position="164"/>
    </location>
</feature>
<keyword evidence="3" id="KW-1185">Reference proteome</keyword>
<evidence type="ECO:0000313" key="2">
    <source>
        <dbReference type="EMBL" id="REF29304.1"/>
    </source>
</evidence>
<name>A0A3D9UTJ6_9MICO</name>
<dbReference type="PANTHER" id="PTHR43072:SF8">
    <property type="entry name" value="ACYLTRANSFERASE FABY-RELATED"/>
    <property type="match status" value="1"/>
</dbReference>
<dbReference type="SUPFAM" id="SSF55729">
    <property type="entry name" value="Acyl-CoA N-acyltransferases (Nat)"/>
    <property type="match status" value="1"/>
</dbReference>
<comment type="caution">
    <text evidence="2">The sequence shown here is derived from an EMBL/GenBank/DDBJ whole genome shotgun (WGS) entry which is preliminary data.</text>
</comment>
<dbReference type="CDD" id="cd04301">
    <property type="entry name" value="NAT_SF"/>
    <property type="match status" value="1"/>
</dbReference>
<dbReference type="Proteomes" id="UP000256253">
    <property type="component" value="Unassembled WGS sequence"/>
</dbReference>
<dbReference type="GO" id="GO:0016747">
    <property type="term" value="F:acyltransferase activity, transferring groups other than amino-acyl groups"/>
    <property type="evidence" value="ECO:0007669"/>
    <property type="project" value="InterPro"/>
</dbReference>
<dbReference type="InterPro" id="IPR016181">
    <property type="entry name" value="Acyl_CoA_acyltransferase"/>
</dbReference>
<proteinExistence type="predicted"/>
<sequence length="174" mass="19366">MSFRVRDATAADAAACAAIYAPYVRDTSISFESEPPDEAEIARRIDDYARSHAWLVALKDDVVVGYAYASPHRAREAYRYSAEVSVYLDPSVQGGGVATALYRTLFERLGARGYRRAFAGITLPNEPSERFHRRFGFETVGTFRGVGWKQGQWRDVLWLQRDIGDPGAPAGGLR</sequence>
<dbReference type="Gene3D" id="3.40.630.30">
    <property type="match status" value="1"/>
</dbReference>
<dbReference type="EMBL" id="QTUA01000001">
    <property type="protein sequence ID" value="REF29304.1"/>
    <property type="molecule type" value="Genomic_DNA"/>
</dbReference>